<dbReference type="InterPro" id="IPR040815">
    <property type="entry name" value="Nas2_N"/>
</dbReference>
<dbReference type="InterPro" id="IPR035269">
    <property type="entry name" value="PSMD9"/>
</dbReference>
<dbReference type="STRING" id="329046.A0A1Y2D1G4"/>
<gene>
    <name evidence="4" type="ORF">BCR33DRAFT_711483</name>
</gene>
<keyword evidence="5" id="KW-1185">Reference proteome</keyword>
<protein>
    <recommendedName>
        <fullName evidence="2">Probable 26S proteasome regulatory subunit p27</fullName>
    </recommendedName>
</protein>
<dbReference type="InterPro" id="IPR036034">
    <property type="entry name" value="PDZ_sf"/>
</dbReference>
<comment type="caution">
    <text evidence="4">The sequence shown here is derived from an EMBL/GenBank/DDBJ whole genome shotgun (WGS) entry which is preliminary data.</text>
</comment>
<reference evidence="4 5" key="1">
    <citation type="submission" date="2016-07" db="EMBL/GenBank/DDBJ databases">
        <title>Pervasive Adenine N6-methylation of Active Genes in Fungi.</title>
        <authorList>
            <consortium name="DOE Joint Genome Institute"/>
            <person name="Mondo S.J."/>
            <person name="Dannebaum R.O."/>
            <person name="Kuo R.C."/>
            <person name="Labutti K."/>
            <person name="Haridas S."/>
            <person name="Kuo A."/>
            <person name="Salamov A."/>
            <person name="Ahrendt S.R."/>
            <person name="Lipzen A."/>
            <person name="Sullivan W."/>
            <person name="Andreopoulos W.B."/>
            <person name="Clum A."/>
            <person name="Lindquist E."/>
            <person name="Daum C."/>
            <person name="Ramamoorthy G.K."/>
            <person name="Gryganskyi A."/>
            <person name="Culley D."/>
            <person name="Magnuson J.K."/>
            <person name="James T.Y."/>
            <person name="O'Malley M.A."/>
            <person name="Stajich J.E."/>
            <person name="Spatafora J.W."/>
            <person name="Visel A."/>
            <person name="Grigoriev I.V."/>
        </authorList>
    </citation>
    <scope>NUCLEOTIDE SEQUENCE [LARGE SCALE GENOMIC DNA]</scope>
    <source>
        <strain evidence="4 5">JEL800</strain>
    </source>
</reference>
<dbReference type="GO" id="GO:0005634">
    <property type="term" value="C:nucleus"/>
    <property type="evidence" value="ECO:0007669"/>
    <property type="project" value="TreeGrafter"/>
</dbReference>
<dbReference type="Proteomes" id="UP000193642">
    <property type="component" value="Unassembled WGS sequence"/>
</dbReference>
<dbReference type="Gene3D" id="6.10.140.1710">
    <property type="match status" value="1"/>
</dbReference>
<evidence type="ECO:0000256" key="1">
    <source>
        <dbReference type="ARBA" id="ARBA00023186"/>
    </source>
</evidence>
<dbReference type="PANTHER" id="PTHR12651:SF1">
    <property type="entry name" value="26S PROTEASOME NON-ATPASE REGULATORY SUBUNIT 9"/>
    <property type="match status" value="1"/>
</dbReference>
<name>A0A1Y2D1G4_9FUNG</name>
<dbReference type="PANTHER" id="PTHR12651">
    <property type="entry name" value="26S PROTEASOME NON-ATPASE REGULATORY SUBUNIT 9"/>
    <property type="match status" value="1"/>
</dbReference>
<dbReference type="AlphaFoldDB" id="A0A1Y2D1G4"/>
<dbReference type="GO" id="GO:0070682">
    <property type="term" value="P:proteasome regulatory particle assembly"/>
    <property type="evidence" value="ECO:0007669"/>
    <property type="project" value="InterPro"/>
</dbReference>
<proteinExistence type="predicted"/>
<dbReference type="EMBL" id="MCGO01000002">
    <property type="protein sequence ID" value="ORY53129.1"/>
    <property type="molecule type" value="Genomic_DNA"/>
</dbReference>
<dbReference type="OrthoDB" id="72325at2759"/>
<evidence type="ECO:0000313" key="5">
    <source>
        <dbReference type="Proteomes" id="UP000193642"/>
    </source>
</evidence>
<dbReference type="Pfam" id="PF18265">
    <property type="entry name" value="Nas2_N"/>
    <property type="match status" value="1"/>
</dbReference>
<dbReference type="Gene3D" id="2.30.42.10">
    <property type="match status" value="1"/>
</dbReference>
<dbReference type="GO" id="GO:0005737">
    <property type="term" value="C:cytoplasm"/>
    <property type="evidence" value="ECO:0007669"/>
    <property type="project" value="TreeGrafter"/>
</dbReference>
<feature type="domain" description="Nas2 N-terminal" evidence="3">
    <location>
        <begin position="11"/>
        <end position="87"/>
    </location>
</feature>
<accession>A0A1Y2D1G4</accession>
<evidence type="ECO:0000313" key="4">
    <source>
        <dbReference type="EMBL" id="ORY53129.1"/>
    </source>
</evidence>
<evidence type="ECO:0000256" key="2">
    <source>
        <dbReference type="ARBA" id="ARBA00068021"/>
    </source>
</evidence>
<evidence type="ECO:0000259" key="3">
    <source>
        <dbReference type="Pfam" id="PF18265"/>
    </source>
</evidence>
<sequence length="187" mass="20006">MMSGTTSEYDALVAERATIESELSEMLDALKTHKTNMTDPLVDAQGFPRADIDVYTVRHLRSAIIRRQNDHKAVMTKLEAEMHRVFALLQNSNSAPPPMLARGPAKAAFAVVNSVAPQSPAATAGLAPGDNVLDFGGVVELANVASVVREGVSISVEVKRGAQVIKLNLTPQQWSGRGLLGCHLLPL</sequence>
<keyword evidence="1" id="KW-0143">Chaperone</keyword>
<dbReference type="FunFam" id="2.30.42.10:FF:000107">
    <property type="entry name" value="26S proteasome non-ATPase regulatory subunit 9"/>
    <property type="match status" value="1"/>
</dbReference>
<organism evidence="4 5">
    <name type="scientific">Rhizoclosmatium globosum</name>
    <dbReference type="NCBI Taxonomy" id="329046"/>
    <lineage>
        <taxon>Eukaryota</taxon>
        <taxon>Fungi</taxon>
        <taxon>Fungi incertae sedis</taxon>
        <taxon>Chytridiomycota</taxon>
        <taxon>Chytridiomycota incertae sedis</taxon>
        <taxon>Chytridiomycetes</taxon>
        <taxon>Chytridiales</taxon>
        <taxon>Chytriomycetaceae</taxon>
        <taxon>Rhizoclosmatium</taxon>
    </lineage>
</organism>
<dbReference type="SUPFAM" id="SSF50156">
    <property type="entry name" value="PDZ domain-like"/>
    <property type="match status" value="1"/>
</dbReference>